<dbReference type="Pfam" id="PF04082">
    <property type="entry name" value="Fungal_trans"/>
    <property type="match status" value="1"/>
</dbReference>
<dbReference type="GO" id="GO:0006351">
    <property type="term" value="P:DNA-templated transcription"/>
    <property type="evidence" value="ECO:0007669"/>
    <property type="project" value="InterPro"/>
</dbReference>
<protein>
    <recommendedName>
        <fullName evidence="8">Zn(2)-C6 fungal-type domain-containing protein</fullName>
    </recommendedName>
</protein>
<dbReference type="InterPro" id="IPR051430">
    <property type="entry name" value="Fungal_TF_Env_Response"/>
</dbReference>
<accession>A0A1L9X196</accession>
<keyword evidence="5" id="KW-0804">Transcription</keyword>
<evidence type="ECO:0000256" key="3">
    <source>
        <dbReference type="ARBA" id="ARBA00023015"/>
    </source>
</evidence>
<feature type="compositionally biased region" description="Basic and acidic residues" evidence="7">
    <location>
        <begin position="67"/>
        <end position="83"/>
    </location>
</feature>
<keyword evidence="1" id="KW-0479">Metal-binding</keyword>
<reference evidence="10" key="1">
    <citation type="journal article" date="2017" name="Genome Biol.">
        <title>Comparative genomics reveals high biological diversity and specific adaptations in the industrially and medically important fungal genus Aspergillus.</title>
        <authorList>
            <person name="de Vries R.P."/>
            <person name="Riley R."/>
            <person name="Wiebenga A."/>
            <person name="Aguilar-Osorio G."/>
            <person name="Amillis S."/>
            <person name="Uchima C.A."/>
            <person name="Anderluh G."/>
            <person name="Asadollahi M."/>
            <person name="Askin M."/>
            <person name="Barry K."/>
            <person name="Battaglia E."/>
            <person name="Bayram O."/>
            <person name="Benocci T."/>
            <person name="Braus-Stromeyer S.A."/>
            <person name="Caldana C."/>
            <person name="Canovas D."/>
            <person name="Cerqueira G.C."/>
            <person name="Chen F."/>
            <person name="Chen W."/>
            <person name="Choi C."/>
            <person name="Clum A."/>
            <person name="Dos Santos R.A."/>
            <person name="Damasio A.R."/>
            <person name="Diallinas G."/>
            <person name="Emri T."/>
            <person name="Fekete E."/>
            <person name="Flipphi M."/>
            <person name="Freyberg S."/>
            <person name="Gallo A."/>
            <person name="Gournas C."/>
            <person name="Habgood R."/>
            <person name="Hainaut M."/>
            <person name="Harispe M.L."/>
            <person name="Henrissat B."/>
            <person name="Hilden K.S."/>
            <person name="Hope R."/>
            <person name="Hossain A."/>
            <person name="Karabika E."/>
            <person name="Karaffa L."/>
            <person name="Karanyi Z."/>
            <person name="Krasevec N."/>
            <person name="Kuo A."/>
            <person name="Kusch H."/>
            <person name="LaButti K."/>
            <person name="Lagendijk E.L."/>
            <person name="Lapidus A."/>
            <person name="Levasseur A."/>
            <person name="Lindquist E."/>
            <person name="Lipzen A."/>
            <person name="Logrieco A.F."/>
            <person name="MacCabe A."/>
            <person name="Maekelae M.R."/>
            <person name="Malavazi I."/>
            <person name="Melin P."/>
            <person name="Meyer V."/>
            <person name="Mielnichuk N."/>
            <person name="Miskei M."/>
            <person name="Molnar A.P."/>
            <person name="Mule G."/>
            <person name="Ngan C.Y."/>
            <person name="Orejas M."/>
            <person name="Orosz E."/>
            <person name="Ouedraogo J.P."/>
            <person name="Overkamp K.M."/>
            <person name="Park H.-S."/>
            <person name="Perrone G."/>
            <person name="Piumi F."/>
            <person name="Punt P.J."/>
            <person name="Ram A.F."/>
            <person name="Ramon A."/>
            <person name="Rauscher S."/>
            <person name="Record E."/>
            <person name="Riano-Pachon D.M."/>
            <person name="Robert V."/>
            <person name="Roehrig J."/>
            <person name="Ruller R."/>
            <person name="Salamov A."/>
            <person name="Salih N.S."/>
            <person name="Samson R.A."/>
            <person name="Sandor E."/>
            <person name="Sanguinetti M."/>
            <person name="Schuetze T."/>
            <person name="Sepcic K."/>
            <person name="Shelest E."/>
            <person name="Sherlock G."/>
            <person name="Sophianopoulou V."/>
            <person name="Squina F.M."/>
            <person name="Sun H."/>
            <person name="Susca A."/>
            <person name="Todd R.B."/>
            <person name="Tsang A."/>
            <person name="Unkles S.E."/>
            <person name="van de Wiele N."/>
            <person name="van Rossen-Uffink D."/>
            <person name="Oliveira J.V."/>
            <person name="Vesth T.C."/>
            <person name="Visser J."/>
            <person name="Yu J.-H."/>
            <person name="Zhou M."/>
            <person name="Andersen M.R."/>
            <person name="Archer D.B."/>
            <person name="Baker S.E."/>
            <person name="Benoit I."/>
            <person name="Brakhage A.A."/>
            <person name="Braus G.H."/>
            <person name="Fischer R."/>
            <person name="Frisvad J.C."/>
            <person name="Goldman G.H."/>
            <person name="Houbraken J."/>
            <person name="Oakley B."/>
            <person name="Pocsi I."/>
            <person name="Scazzocchio C."/>
            <person name="Seiboth B."/>
            <person name="vanKuyk P.A."/>
            <person name="Wortman J."/>
            <person name="Dyer P.S."/>
            <person name="Grigoriev I.V."/>
        </authorList>
    </citation>
    <scope>NUCLEOTIDE SEQUENCE [LARGE SCALE GENOMIC DNA]</scope>
    <source>
        <strain evidence="10">ATCC 16872 / CBS 172.66 / WB 5094</strain>
    </source>
</reference>
<dbReference type="Pfam" id="PF00172">
    <property type="entry name" value="Zn_clus"/>
    <property type="match status" value="1"/>
</dbReference>
<feature type="compositionally biased region" description="Low complexity" evidence="7">
    <location>
        <begin position="84"/>
        <end position="94"/>
    </location>
</feature>
<dbReference type="InterPro" id="IPR001138">
    <property type="entry name" value="Zn2Cys6_DnaBD"/>
</dbReference>
<dbReference type="InterPro" id="IPR036864">
    <property type="entry name" value="Zn2-C6_fun-type_DNA-bd_sf"/>
</dbReference>
<proteinExistence type="predicted"/>
<feature type="domain" description="Zn(2)-C6 fungal-type" evidence="8">
    <location>
        <begin position="30"/>
        <end position="61"/>
    </location>
</feature>
<dbReference type="PROSITE" id="PS00463">
    <property type="entry name" value="ZN2_CY6_FUNGAL_1"/>
    <property type="match status" value="1"/>
</dbReference>
<dbReference type="CDD" id="cd00067">
    <property type="entry name" value="GAL4"/>
    <property type="match status" value="1"/>
</dbReference>
<dbReference type="STRING" id="690307.A0A1L9X196"/>
<evidence type="ECO:0000259" key="8">
    <source>
        <dbReference type="PROSITE" id="PS50048"/>
    </source>
</evidence>
<dbReference type="PANTHER" id="PTHR31944:SF131">
    <property type="entry name" value="HEME-RESPONSIVE ZINC FINGER TRANSCRIPTION FACTOR HAP1"/>
    <property type="match status" value="1"/>
</dbReference>
<dbReference type="GO" id="GO:0001228">
    <property type="term" value="F:DNA-binding transcription activator activity, RNA polymerase II-specific"/>
    <property type="evidence" value="ECO:0007669"/>
    <property type="project" value="TreeGrafter"/>
</dbReference>
<dbReference type="GO" id="GO:0005634">
    <property type="term" value="C:nucleus"/>
    <property type="evidence" value="ECO:0007669"/>
    <property type="project" value="TreeGrafter"/>
</dbReference>
<dbReference type="GO" id="GO:0000978">
    <property type="term" value="F:RNA polymerase II cis-regulatory region sequence-specific DNA binding"/>
    <property type="evidence" value="ECO:0007669"/>
    <property type="project" value="TreeGrafter"/>
</dbReference>
<dbReference type="EMBL" id="KV878973">
    <property type="protein sequence ID" value="OJK02193.1"/>
    <property type="molecule type" value="Genomic_DNA"/>
</dbReference>
<dbReference type="InterPro" id="IPR007219">
    <property type="entry name" value="XnlR_reg_dom"/>
</dbReference>
<evidence type="ECO:0000256" key="5">
    <source>
        <dbReference type="ARBA" id="ARBA00023163"/>
    </source>
</evidence>
<feature type="region of interest" description="Disordered" evidence="7">
    <location>
        <begin position="1"/>
        <end position="29"/>
    </location>
</feature>
<keyword evidence="2" id="KW-0862">Zinc</keyword>
<evidence type="ECO:0000313" key="9">
    <source>
        <dbReference type="EMBL" id="OJK02193.1"/>
    </source>
</evidence>
<dbReference type="SUPFAM" id="SSF57701">
    <property type="entry name" value="Zn2/Cys6 DNA-binding domain"/>
    <property type="match status" value="1"/>
</dbReference>
<organism evidence="9 10">
    <name type="scientific">Aspergillus aculeatus (strain ATCC 16872 / CBS 172.66 / WB 5094)</name>
    <dbReference type="NCBI Taxonomy" id="690307"/>
    <lineage>
        <taxon>Eukaryota</taxon>
        <taxon>Fungi</taxon>
        <taxon>Dikarya</taxon>
        <taxon>Ascomycota</taxon>
        <taxon>Pezizomycotina</taxon>
        <taxon>Eurotiomycetes</taxon>
        <taxon>Eurotiomycetidae</taxon>
        <taxon>Eurotiales</taxon>
        <taxon>Aspergillaceae</taxon>
        <taxon>Aspergillus</taxon>
        <taxon>Aspergillus subgen. Circumdati</taxon>
    </lineage>
</organism>
<dbReference type="RefSeq" id="XP_020058532.1">
    <property type="nucleotide sequence ID" value="XM_020198724.1"/>
</dbReference>
<gene>
    <name evidence="9" type="ORF">ASPACDRAFT_1897353</name>
</gene>
<dbReference type="CDD" id="cd12148">
    <property type="entry name" value="fungal_TF_MHR"/>
    <property type="match status" value="1"/>
</dbReference>
<evidence type="ECO:0000256" key="7">
    <source>
        <dbReference type="SAM" id="MobiDB-lite"/>
    </source>
</evidence>
<dbReference type="GeneID" id="30972538"/>
<evidence type="ECO:0000256" key="2">
    <source>
        <dbReference type="ARBA" id="ARBA00022833"/>
    </source>
</evidence>
<dbReference type="AlphaFoldDB" id="A0A1L9X196"/>
<dbReference type="PROSITE" id="PS50048">
    <property type="entry name" value="ZN2_CY6_FUNGAL_2"/>
    <property type="match status" value="1"/>
</dbReference>
<dbReference type="SMART" id="SM00906">
    <property type="entry name" value="Fungal_trans"/>
    <property type="match status" value="1"/>
</dbReference>
<dbReference type="Proteomes" id="UP000184546">
    <property type="component" value="Unassembled WGS sequence"/>
</dbReference>
<keyword evidence="10" id="KW-1185">Reference proteome</keyword>
<dbReference type="PANTHER" id="PTHR31944">
    <property type="entry name" value="HEME-RESPONSIVE ZINC FINGER TRANSCRIPTION FACTOR HAP1"/>
    <property type="match status" value="1"/>
</dbReference>
<dbReference type="GO" id="GO:0008270">
    <property type="term" value="F:zinc ion binding"/>
    <property type="evidence" value="ECO:0007669"/>
    <property type="project" value="InterPro"/>
</dbReference>
<name>A0A1L9X196_ASPA1</name>
<dbReference type="OMA" id="DLDECDC"/>
<dbReference type="SMART" id="SM00066">
    <property type="entry name" value="GAL4"/>
    <property type="match status" value="1"/>
</dbReference>
<keyword evidence="4" id="KW-0238">DNA-binding</keyword>
<evidence type="ECO:0000313" key="10">
    <source>
        <dbReference type="Proteomes" id="UP000184546"/>
    </source>
</evidence>
<dbReference type="Gene3D" id="4.10.240.10">
    <property type="entry name" value="Zn(2)-C6 fungal-type DNA-binding domain"/>
    <property type="match status" value="1"/>
</dbReference>
<sequence length="797" mass="89131">MDGDPQLQPDPSGPTSPAKSPARRRRPPLSCTICRRRKLKCDRALPCGQCLKSKTPDQCIYVGHQPPKSDARRGENTPSDRARASATNSRASPAHGGLYVFDSKHHHQSSANKITKPKARSDELHELRNRVQFLEAALSKTGPIHTPESLGYDAPSEAAGRVVAPEAQNLTDDVKELSSRSCFRGKKSRTRYCGRCHSAVTLAFFDDVSVFMRGQRSSLKRNPDYKNFKSFKGEMWARERQDHQRAFRNKSWNLEEMVPPRHVADELVNLYLSTFEMTYRILHVPTFLEQYEAYWTASGPRDRCFVAKLLALMAASSCFLSPTAKIDGREKLHDAAAEWIAGVRSWIALTLVSSTIDFNILQIECLILIARQADAIDGDIVWISSGSLIRIAMTMGLHRSPYRFHKMTKFWAEMRRRLWATIVELDLQSSIDKGMPPNIDLEEFDCEAPSNLDDSQLTEYMTDDPVPKDLGTFTRSTFQVLLHQTLPLRVHIAKAINTLKFTLSYDEALRLSEEINQSMQEGAGIFHRMGAAMSAPVGQDPSFAQSMLVFLMRRSLLVLNRPFALSILRTPKFSYSRKICLESALQMLSYLEPSTETQQALPQLAQLSGGMFRDEFLHAALTVCVELYLQSCEFSLPQSLPMGPSSTLTSFNDLVRSQQEVMLQAVQRTIDTFGSRMGPSGKGCKAFFFLTMVLASVKARINGQDPQKVIEQDVAVCMRQCEQVMRGTPWAAVCDQTGSSAMPATATGQPSLDATVPVDTFDPASFGLDAPLDFGNLFDMADFGASELWDRDFFASF</sequence>
<dbReference type="VEuPathDB" id="FungiDB:ASPACDRAFT_1897353"/>
<dbReference type="OrthoDB" id="4337792at2759"/>
<evidence type="ECO:0000256" key="6">
    <source>
        <dbReference type="ARBA" id="ARBA00023242"/>
    </source>
</evidence>
<evidence type="ECO:0000256" key="1">
    <source>
        <dbReference type="ARBA" id="ARBA00022723"/>
    </source>
</evidence>
<evidence type="ECO:0000256" key="4">
    <source>
        <dbReference type="ARBA" id="ARBA00023125"/>
    </source>
</evidence>
<feature type="region of interest" description="Disordered" evidence="7">
    <location>
        <begin position="58"/>
        <end position="95"/>
    </location>
</feature>
<keyword evidence="6" id="KW-0539">Nucleus</keyword>
<keyword evidence="3" id="KW-0805">Transcription regulation</keyword>